<protein>
    <submittedName>
        <fullName evidence="1">Uncharacterized protein</fullName>
    </submittedName>
</protein>
<comment type="caution">
    <text evidence="1">The sequence shown here is derived from an EMBL/GenBank/DDBJ whole genome shotgun (WGS) entry which is preliminary data.</text>
</comment>
<evidence type="ECO:0000313" key="2">
    <source>
        <dbReference type="Proteomes" id="UP000286701"/>
    </source>
</evidence>
<proteinExistence type="predicted"/>
<dbReference type="RefSeq" id="WP_128536469.1">
    <property type="nucleotide sequence ID" value="NZ_SBIW01000031.1"/>
</dbReference>
<sequence>MYKITYKTYLNDRLKEVDFHGKLTHPLYVQVTFERKTIFFKSYYFELFSKARYLLDIPGLKPKGPELAEVIARENVVIDFIIERHKDDFSLEIFKKEYAYYSKDLCDITEKGFMGYLYTFFWDEGMPFIGELIKSGGKDIVAYDLLRDFKKSMNKVLYDKLVANSFHYSPPYLPLYGFMTQTKRWPMLVLTVMEFERPENIKAFMEYVMTYYPNMPAGQLLEQVAGWEKYV</sequence>
<dbReference type="EMBL" id="SBIW01000031">
    <property type="protein sequence ID" value="RWY46052.1"/>
    <property type="molecule type" value="Genomic_DNA"/>
</dbReference>
<reference evidence="1 2" key="1">
    <citation type="submission" date="2019-01" db="EMBL/GenBank/DDBJ databases">
        <title>Mucilaginibacter antarcticum sp. nov., isolated from antarctic soil.</title>
        <authorList>
            <person name="Yan Y.-Q."/>
            <person name="Du Z.-J."/>
        </authorList>
    </citation>
    <scope>NUCLEOTIDE SEQUENCE [LARGE SCALE GENOMIC DNA]</scope>
    <source>
        <strain evidence="1 2">F01003</strain>
    </source>
</reference>
<organism evidence="1 2">
    <name type="scientific">Mucilaginibacter gilvus</name>
    <dbReference type="NCBI Taxonomy" id="2305909"/>
    <lineage>
        <taxon>Bacteria</taxon>
        <taxon>Pseudomonadati</taxon>
        <taxon>Bacteroidota</taxon>
        <taxon>Sphingobacteriia</taxon>
        <taxon>Sphingobacteriales</taxon>
        <taxon>Sphingobacteriaceae</taxon>
        <taxon>Mucilaginibacter</taxon>
    </lineage>
</organism>
<name>A0A444MHE5_9SPHI</name>
<evidence type="ECO:0000313" key="1">
    <source>
        <dbReference type="EMBL" id="RWY46052.1"/>
    </source>
</evidence>
<keyword evidence="2" id="KW-1185">Reference proteome</keyword>
<accession>A0A444MHE5</accession>
<dbReference type="OrthoDB" id="648314at2"/>
<dbReference type="Proteomes" id="UP000286701">
    <property type="component" value="Unassembled WGS sequence"/>
</dbReference>
<dbReference type="AlphaFoldDB" id="A0A444MHE5"/>
<gene>
    <name evidence="1" type="ORF">EPL05_23690</name>
</gene>